<organism evidence="1 2">
    <name type="scientific">Saccharomycodes ludwigii</name>
    <dbReference type="NCBI Taxonomy" id="36035"/>
    <lineage>
        <taxon>Eukaryota</taxon>
        <taxon>Fungi</taxon>
        <taxon>Dikarya</taxon>
        <taxon>Ascomycota</taxon>
        <taxon>Saccharomycotina</taxon>
        <taxon>Saccharomycetes</taxon>
        <taxon>Saccharomycodales</taxon>
        <taxon>Saccharomycodaceae</taxon>
        <taxon>Saccharomycodes</taxon>
    </lineage>
</organism>
<dbReference type="EMBL" id="UFAJ01000603">
    <property type="protein sequence ID" value="SSD61201.1"/>
    <property type="molecule type" value="Genomic_DNA"/>
</dbReference>
<evidence type="ECO:0000313" key="2">
    <source>
        <dbReference type="Proteomes" id="UP000262825"/>
    </source>
</evidence>
<dbReference type="Proteomes" id="UP000262825">
    <property type="component" value="Unassembled WGS sequence"/>
</dbReference>
<evidence type="ECO:0000313" key="1">
    <source>
        <dbReference type="EMBL" id="SSD61201.1"/>
    </source>
</evidence>
<dbReference type="VEuPathDB" id="FungiDB:SCODWIG_02962"/>
<reference evidence="2" key="1">
    <citation type="submission" date="2018-06" db="EMBL/GenBank/DDBJ databases">
        <authorList>
            <person name="Guldener U."/>
        </authorList>
    </citation>
    <scope>NUCLEOTIDE SEQUENCE [LARGE SCALE GENOMIC DNA]</scope>
    <source>
        <strain evidence="2">UTAD17</strain>
    </source>
</reference>
<dbReference type="InterPro" id="IPR029033">
    <property type="entry name" value="His_PPase_superfam"/>
</dbReference>
<protein>
    <submittedName>
        <fullName evidence="1">Uncharacterized protein</fullName>
    </submittedName>
</protein>
<name>A0A376B9A2_9ASCO</name>
<sequence length="94" mass="10463">MKNVESIVYKDTTPPDFYSHIEFKEANGKDVTGELEIIKLPKFTYLVDNPMFLLDAGGVGVLSYSHHNIDEPALELAGPFKPAVDEESQHGDIK</sequence>
<dbReference type="Gene3D" id="3.40.50.1240">
    <property type="entry name" value="Phosphoglycerate mutase-like"/>
    <property type="match status" value="1"/>
</dbReference>
<gene>
    <name evidence="1" type="ORF">SCODWIG_02962</name>
</gene>
<keyword evidence="2" id="KW-1185">Reference proteome</keyword>
<proteinExistence type="predicted"/>
<accession>A0A376B9A2</accession>
<dbReference type="AlphaFoldDB" id="A0A376B9A2"/>